<protein>
    <submittedName>
        <fullName evidence="2">Uncharacterized protein</fullName>
    </submittedName>
</protein>
<organism evidence="2 3">
    <name type="scientific">Ooceraea biroi</name>
    <name type="common">Clonal raider ant</name>
    <name type="synonym">Cerapachys biroi</name>
    <dbReference type="NCBI Taxonomy" id="2015173"/>
    <lineage>
        <taxon>Eukaryota</taxon>
        <taxon>Metazoa</taxon>
        <taxon>Ecdysozoa</taxon>
        <taxon>Arthropoda</taxon>
        <taxon>Hexapoda</taxon>
        <taxon>Insecta</taxon>
        <taxon>Pterygota</taxon>
        <taxon>Neoptera</taxon>
        <taxon>Endopterygota</taxon>
        <taxon>Hymenoptera</taxon>
        <taxon>Apocrita</taxon>
        <taxon>Aculeata</taxon>
        <taxon>Formicoidea</taxon>
        <taxon>Formicidae</taxon>
        <taxon>Dorylinae</taxon>
        <taxon>Ooceraea</taxon>
    </lineage>
</organism>
<evidence type="ECO:0000313" key="2">
    <source>
        <dbReference type="EMBL" id="EZA49677.1"/>
    </source>
</evidence>
<feature type="region of interest" description="Disordered" evidence="1">
    <location>
        <begin position="17"/>
        <end position="65"/>
    </location>
</feature>
<keyword evidence="3" id="KW-1185">Reference proteome</keyword>
<dbReference type="AlphaFoldDB" id="A0A026W0S8"/>
<dbReference type="EMBL" id="KK107503">
    <property type="protein sequence ID" value="EZA49677.1"/>
    <property type="molecule type" value="Genomic_DNA"/>
</dbReference>
<evidence type="ECO:0000256" key="1">
    <source>
        <dbReference type="SAM" id="MobiDB-lite"/>
    </source>
</evidence>
<accession>A0A026W0S8</accession>
<name>A0A026W0S8_OOCBI</name>
<reference evidence="2 3" key="1">
    <citation type="journal article" date="2014" name="Curr. Biol.">
        <title>The genome of the clonal raider ant Cerapachys biroi.</title>
        <authorList>
            <person name="Oxley P.R."/>
            <person name="Ji L."/>
            <person name="Fetter-Pruneda I."/>
            <person name="McKenzie S.K."/>
            <person name="Li C."/>
            <person name="Hu H."/>
            <person name="Zhang G."/>
            <person name="Kronauer D.J."/>
        </authorList>
    </citation>
    <scope>NUCLEOTIDE SEQUENCE [LARGE SCALE GENOMIC DNA]</scope>
</reference>
<feature type="compositionally biased region" description="Polar residues" evidence="1">
    <location>
        <begin position="47"/>
        <end position="59"/>
    </location>
</feature>
<sequence>MRFRRGSACQWTCGGHLQRETTDNSRTSRESRGLIKEASKRTRNKRLNGQFNGLISQHLESTRRS</sequence>
<gene>
    <name evidence="2" type="ORF">X777_12222</name>
</gene>
<proteinExistence type="predicted"/>
<feature type="compositionally biased region" description="Basic and acidic residues" evidence="1">
    <location>
        <begin position="17"/>
        <end position="40"/>
    </location>
</feature>
<evidence type="ECO:0000313" key="3">
    <source>
        <dbReference type="Proteomes" id="UP000053097"/>
    </source>
</evidence>
<dbReference type="Proteomes" id="UP000053097">
    <property type="component" value="Unassembled WGS sequence"/>
</dbReference>